<keyword evidence="5" id="KW-1185">Reference proteome</keyword>
<name>A0A1G7NQF2_9FLAO</name>
<proteinExistence type="predicted"/>
<dbReference type="SMART" id="SM00850">
    <property type="entry name" value="LytTR"/>
    <property type="match status" value="1"/>
</dbReference>
<feature type="domain" description="Response regulatory" evidence="2">
    <location>
        <begin position="5"/>
        <end position="115"/>
    </location>
</feature>
<evidence type="ECO:0000256" key="1">
    <source>
        <dbReference type="PROSITE-ProRule" id="PRU00169"/>
    </source>
</evidence>
<dbReference type="GO" id="GO:0003677">
    <property type="term" value="F:DNA binding"/>
    <property type="evidence" value="ECO:0007669"/>
    <property type="project" value="InterPro"/>
</dbReference>
<protein>
    <submittedName>
        <fullName evidence="4">Two component transcriptional regulator, LytTR family</fullName>
    </submittedName>
</protein>
<evidence type="ECO:0000313" key="5">
    <source>
        <dbReference type="Proteomes" id="UP000199203"/>
    </source>
</evidence>
<dbReference type="SUPFAM" id="SSF52172">
    <property type="entry name" value="CheY-like"/>
    <property type="match status" value="1"/>
</dbReference>
<dbReference type="OrthoDB" id="2168082at2"/>
<accession>A0A1G7NQF2</accession>
<dbReference type="InterPro" id="IPR046947">
    <property type="entry name" value="LytR-like"/>
</dbReference>
<reference evidence="5" key="1">
    <citation type="submission" date="2016-10" db="EMBL/GenBank/DDBJ databases">
        <authorList>
            <person name="Varghese N."/>
            <person name="Submissions S."/>
        </authorList>
    </citation>
    <scope>NUCLEOTIDE SEQUENCE [LARGE SCALE GENOMIC DNA]</scope>
    <source>
        <strain evidence="5">DSM 19684</strain>
    </source>
</reference>
<sequence length="234" mass="27358">MKKIKCIVIEDQEIDRLMLQHLIKQQNILELVAAVDSAENAKLFLDDSIDLLFLDIDLPEMSGIEIRKTYQTIPACIFISSHPEYAIETFELDTLDFISKPLKKERFDYSINKLIDFFTLREKSEYFDILTGTQYLKIKEGHNIVQIKISDIIYLEALKDYTRLITAQKKHCVLSSIGQILKENHFSNFIRIHKSYAVPRHLITRKNSYEVVINNHINLPIGRAYKENLSFFDS</sequence>
<evidence type="ECO:0000313" key="4">
    <source>
        <dbReference type="EMBL" id="SDF76274.1"/>
    </source>
</evidence>
<evidence type="ECO:0000259" key="3">
    <source>
        <dbReference type="PROSITE" id="PS50930"/>
    </source>
</evidence>
<dbReference type="PROSITE" id="PS50110">
    <property type="entry name" value="RESPONSE_REGULATORY"/>
    <property type="match status" value="1"/>
</dbReference>
<dbReference type="RefSeq" id="WP_089873359.1">
    <property type="nucleotide sequence ID" value="NZ_FNBH01000002.1"/>
</dbReference>
<dbReference type="GO" id="GO:0000156">
    <property type="term" value="F:phosphorelay response regulator activity"/>
    <property type="evidence" value="ECO:0007669"/>
    <property type="project" value="InterPro"/>
</dbReference>
<dbReference type="PANTHER" id="PTHR37299">
    <property type="entry name" value="TRANSCRIPTIONAL REGULATOR-RELATED"/>
    <property type="match status" value="1"/>
</dbReference>
<feature type="modified residue" description="4-aspartylphosphate" evidence="1">
    <location>
        <position position="55"/>
    </location>
</feature>
<dbReference type="InterPro" id="IPR007492">
    <property type="entry name" value="LytTR_DNA-bd_dom"/>
</dbReference>
<gene>
    <name evidence="4" type="ORF">SAMN05421825_2052</name>
</gene>
<dbReference type="InterPro" id="IPR011006">
    <property type="entry name" value="CheY-like_superfamily"/>
</dbReference>
<dbReference type="InterPro" id="IPR001789">
    <property type="entry name" value="Sig_transdc_resp-reg_receiver"/>
</dbReference>
<dbReference type="Proteomes" id="UP000199203">
    <property type="component" value="Unassembled WGS sequence"/>
</dbReference>
<dbReference type="STRING" id="454006.SAMN05421825_2052"/>
<dbReference type="AlphaFoldDB" id="A0A1G7NQF2"/>
<dbReference type="PROSITE" id="PS50930">
    <property type="entry name" value="HTH_LYTTR"/>
    <property type="match status" value="1"/>
</dbReference>
<dbReference type="Pfam" id="PF00072">
    <property type="entry name" value="Response_reg"/>
    <property type="match status" value="1"/>
</dbReference>
<dbReference type="Gene3D" id="3.40.50.2300">
    <property type="match status" value="1"/>
</dbReference>
<dbReference type="Pfam" id="PF04397">
    <property type="entry name" value="LytTR"/>
    <property type="match status" value="1"/>
</dbReference>
<dbReference type="PANTHER" id="PTHR37299:SF1">
    <property type="entry name" value="STAGE 0 SPORULATION PROTEIN A HOMOLOG"/>
    <property type="match status" value="1"/>
</dbReference>
<evidence type="ECO:0000259" key="2">
    <source>
        <dbReference type="PROSITE" id="PS50110"/>
    </source>
</evidence>
<organism evidence="4 5">
    <name type="scientific">Epilithonimonas hungarica</name>
    <dbReference type="NCBI Taxonomy" id="454006"/>
    <lineage>
        <taxon>Bacteria</taxon>
        <taxon>Pseudomonadati</taxon>
        <taxon>Bacteroidota</taxon>
        <taxon>Flavobacteriia</taxon>
        <taxon>Flavobacteriales</taxon>
        <taxon>Weeksellaceae</taxon>
        <taxon>Chryseobacterium group</taxon>
        <taxon>Epilithonimonas</taxon>
    </lineage>
</organism>
<keyword evidence="1" id="KW-0597">Phosphoprotein</keyword>
<dbReference type="SMART" id="SM00448">
    <property type="entry name" value="REC"/>
    <property type="match status" value="1"/>
</dbReference>
<dbReference type="EMBL" id="FNBH01000002">
    <property type="protein sequence ID" value="SDF76274.1"/>
    <property type="molecule type" value="Genomic_DNA"/>
</dbReference>
<dbReference type="Gene3D" id="2.40.50.1020">
    <property type="entry name" value="LytTr DNA-binding domain"/>
    <property type="match status" value="1"/>
</dbReference>
<feature type="domain" description="HTH LytTR-type" evidence="3">
    <location>
        <begin position="136"/>
        <end position="231"/>
    </location>
</feature>